<organism evidence="2 3">
    <name type="scientific">Rotaria magnacalcarata</name>
    <dbReference type="NCBI Taxonomy" id="392030"/>
    <lineage>
        <taxon>Eukaryota</taxon>
        <taxon>Metazoa</taxon>
        <taxon>Spiralia</taxon>
        <taxon>Gnathifera</taxon>
        <taxon>Rotifera</taxon>
        <taxon>Eurotatoria</taxon>
        <taxon>Bdelloidea</taxon>
        <taxon>Philodinida</taxon>
        <taxon>Philodinidae</taxon>
        <taxon>Rotaria</taxon>
    </lineage>
</organism>
<dbReference type="Proteomes" id="UP000676336">
    <property type="component" value="Unassembled WGS sequence"/>
</dbReference>
<proteinExistence type="predicted"/>
<sequence length="63" mass="7188">MPMMNTSILFSPLNMFNKFSSFEPNNQQESEHICLIDCTFTIPFDAPLVVPSTCREQLTTNIC</sequence>
<dbReference type="EMBL" id="CAJOBI010334720">
    <property type="protein sequence ID" value="CAF5204144.1"/>
    <property type="molecule type" value="Genomic_DNA"/>
</dbReference>
<protein>
    <submittedName>
        <fullName evidence="2">Uncharacterized protein</fullName>
    </submittedName>
</protein>
<evidence type="ECO:0000313" key="2">
    <source>
        <dbReference type="EMBL" id="CAF5204144.1"/>
    </source>
</evidence>
<gene>
    <name evidence="1" type="ORF">GIL414_LOCUS31127</name>
    <name evidence="2" type="ORF">SMN809_LOCUS76390</name>
</gene>
<comment type="caution">
    <text evidence="2">The sequence shown here is derived from an EMBL/GenBank/DDBJ whole genome shotgun (WGS) entry which is preliminary data.</text>
</comment>
<name>A0A8S3IQS2_9BILA</name>
<dbReference type="AlphaFoldDB" id="A0A8S3IQS2"/>
<evidence type="ECO:0000313" key="1">
    <source>
        <dbReference type="EMBL" id="CAF4421675.1"/>
    </source>
</evidence>
<accession>A0A8S3IQS2</accession>
<dbReference type="Proteomes" id="UP000681720">
    <property type="component" value="Unassembled WGS sequence"/>
</dbReference>
<feature type="non-terminal residue" evidence="2">
    <location>
        <position position="63"/>
    </location>
</feature>
<dbReference type="EMBL" id="CAJOBJ010062000">
    <property type="protein sequence ID" value="CAF4421675.1"/>
    <property type="molecule type" value="Genomic_DNA"/>
</dbReference>
<evidence type="ECO:0000313" key="3">
    <source>
        <dbReference type="Proteomes" id="UP000676336"/>
    </source>
</evidence>
<reference evidence="2" key="1">
    <citation type="submission" date="2021-02" db="EMBL/GenBank/DDBJ databases">
        <authorList>
            <person name="Nowell W R."/>
        </authorList>
    </citation>
    <scope>NUCLEOTIDE SEQUENCE</scope>
</reference>